<reference evidence="2 3" key="1">
    <citation type="journal article" date="2019" name="Nat. Microbiol.">
        <title>Mediterranean grassland soil C-N compound turnover is dependent on rainfall and depth, and is mediated by genomically divergent microorganisms.</title>
        <authorList>
            <person name="Diamond S."/>
            <person name="Andeer P.F."/>
            <person name="Li Z."/>
            <person name="Crits-Christoph A."/>
            <person name="Burstein D."/>
            <person name="Anantharaman K."/>
            <person name="Lane K.R."/>
            <person name="Thomas B.C."/>
            <person name="Pan C."/>
            <person name="Northen T.R."/>
            <person name="Banfield J.F."/>
        </authorList>
    </citation>
    <scope>NUCLEOTIDE SEQUENCE [LARGE SCALE GENOMIC DNA]</scope>
    <source>
        <strain evidence="2">WS_8</strain>
    </source>
</reference>
<evidence type="ECO:0000259" key="1">
    <source>
        <dbReference type="Pfam" id="PF20148"/>
    </source>
</evidence>
<dbReference type="Pfam" id="PF20148">
    <property type="entry name" value="DUF6531"/>
    <property type="match status" value="1"/>
</dbReference>
<evidence type="ECO:0000313" key="2">
    <source>
        <dbReference type="EMBL" id="TMQ61250.1"/>
    </source>
</evidence>
<comment type="caution">
    <text evidence="2">The sequence shown here is derived from an EMBL/GenBank/DDBJ whole genome shotgun (WGS) entry which is preliminary data.</text>
</comment>
<gene>
    <name evidence="2" type="ORF">E6K78_12990</name>
</gene>
<proteinExistence type="predicted"/>
<name>A0A538TC91_UNCEI</name>
<evidence type="ECO:0000313" key="3">
    <source>
        <dbReference type="Proteomes" id="UP000316609"/>
    </source>
</evidence>
<organism evidence="2 3">
    <name type="scientific">Eiseniibacteriota bacterium</name>
    <dbReference type="NCBI Taxonomy" id="2212470"/>
    <lineage>
        <taxon>Bacteria</taxon>
        <taxon>Candidatus Eiseniibacteriota</taxon>
    </lineage>
</organism>
<dbReference type="InterPro" id="IPR045351">
    <property type="entry name" value="DUF6531"/>
</dbReference>
<dbReference type="Proteomes" id="UP000316609">
    <property type="component" value="Unassembled WGS sequence"/>
</dbReference>
<dbReference type="AlphaFoldDB" id="A0A538TC91"/>
<protein>
    <recommendedName>
        <fullName evidence="1">DUF6531 domain-containing protein</fullName>
    </recommendedName>
</protein>
<accession>A0A538TC91</accession>
<sequence length="64" mass="7499">MTVTDSEIPGRGFPFKLTRTYRSRRDGERSILGYNWQLNYDEYLTPGTYSENHHVYQAVQRLGG</sequence>
<dbReference type="EMBL" id="VBOY01000184">
    <property type="protein sequence ID" value="TMQ61250.1"/>
    <property type="molecule type" value="Genomic_DNA"/>
</dbReference>
<feature type="domain" description="DUF6531" evidence="1">
    <location>
        <begin position="2"/>
        <end position="48"/>
    </location>
</feature>